<dbReference type="AlphaFoldDB" id="A0A9D2RRQ0"/>
<evidence type="ECO:0000313" key="3">
    <source>
        <dbReference type="Proteomes" id="UP000823824"/>
    </source>
</evidence>
<keyword evidence="2" id="KW-0255">Endonuclease</keyword>
<dbReference type="GO" id="GO:0008270">
    <property type="term" value="F:zinc ion binding"/>
    <property type="evidence" value="ECO:0007669"/>
    <property type="project" value="InterPro"/>
</dbReference>
<evidence type="ECO:0000313" key="2">
    <source>
        <dbReference type="EMBL" id="HJB13580.1"/>
    </source>
</evidence>
<accession>A0A9D2RRQ0</accession>
<organism evidence="2 3">
    <name type="scientific">Candidatus Oscillibacter excrementigallinarum</name>
    <dbReference type="NCBI Taxonomy" id="2838716"/>
    <lineage>
        <taxon>Bacteria</taxon>
        <taxon>Bacillati</taxon>
        <taxon>Bacillota</taxon>
        <taxon>Clostridia</taxon>
        <taxon>Eubacteriales</taxon>
        <taxon>Oscillospiraceae</taxon>
        <taxon>Oscillibacter</taxon>
    </lineage>
</organism>
<dbReference type="Proteomes" id="UP000823824">
    <property type="component" value="Unassembled WGS sequence"/>
</dbReference>
<reference evidence="2" key="2">
    <citation type="submission" date="2021-04" db="EMBL/GenBank/DDBJ databases">
        <authorList>
            <person name="Gilroy R."/>
        </authorList>
    </citation>
    <scope>NUCLEOTIDE SEQUENCE</scope>
    <source>
        <strain evidence="2">ChiBcec18-1249</strain>
    </source>
</reference>
<sequence>MAISKFQIYDYWKDKAITNKFEIKTKSACTEGDDAIPITEFPDEIFCWACQAPPYKQGAHRTLSGLWNRDTLLQRAHILAKSLNGADRPENYFLLCPQCHAESPDTTDAKLFFAWVRYKRLHDNYFAALQRDMKKAAEIMGVDQDAVMERFAALRLTRPEEDAYIRDHIVKNCAMHSSFIAPLSRMMILQKWILDPVEQKKFAAWRSALPAAEPGVKDLA</sequence>
<feature type="domain" description="HNH" evidence="1">
    <location>
        <begin position="73"/>
        <end position="101"/>
    </location>
</feature>
<dbReference type="GO" id="GO:0004519">
    <property type="term" value="F:endonuclease activity"/>
    <property type="evidence" value="ECO:0007669"/>
    <property type="project" value="UniProtKB-KW"/>
</dbReference>
<dbReference type="GO" id="GO:0003676">
    <property type="term" value="F:nucleic acid binding"/>
    <property type="evidence" value="ECO:0007669"/>
    <property type="project" value="InterPro"/>
</dbReference>
<dbReference type="InterPro" id="IPR003615">
    <property type="entry name" value="HNH_nuc"/>
</dbReference>
<dbReference type="EMBL" id="DWZJ01000064">
    <property type="protein sequence ID" value="HJB13580.1"/>
    <property type="molecule type" value="Genomic_DNA"/>
</dbReference>
<evidence type="ECO:0000259" key="1">
    <source>
        <dbReference type="Pfam" id="PF01844"/>
    </source>
</evidence>
<gene>
    <name evidence="2" type="ORF">H9787_07695</name>
</gene>
<dbReference type="Pfam" id="PF01844">
    <property type="entry name" value="HNH"/>
    <property type="match status" value="1"/>
</dbReference>
<name>A0A9D2RRQ0_9FIRM</name>
<keyword evidence="2" id="KW-0378">Hydrolase</keyword>
<dbReference type="CDD" id="cd00085">
    <property type="entry name" value="HNHc"/>
    <property type="match status" value="1"/>
</dbReference>
<dbReference type="InterPro" id="IPR002711">
    <property type="entry name" value="HNH"/>
</dbReference>
<protein>
    <submittedName>
        <fullName evidence="2">HNH endonuclease</fullName>
    </submittedName>
</protein>
<keyword evidence="2" id="KW-0540">Nuclease</keyword>
<proteinExistence type="predicted"/>
<comment type="caution">
    <text evidence="2">The sequence shown here is derived from an EMBL/GenBank/DDBJ whole genome shotgun (WGS) entry which is preliminary data.</text>
</comment>
<reference evidence="2" key="1">
    <citation type="journal article" date="2021" name="PeerJ">
        <title>Extensive microbial diversity within the chicken gut microbiome revealed by metagenomics and culture.</title>
        <authorList>
            <person name="Gilroy R."/>
            <person name="Ravi A."/>
            <person name="Getino M."/>
            <person name="Pursley I."/>
            <person name="Horton D.L."/>
            <person name="Alikhan N.F."/>
            <person name="Baker D."/>
            <person name="Gharbi K."/>
            <person name="Hall N."/>
            <person name="Watson M."/>
            <person name="Adriaenssens E.M."/>
            <person name="Foster-Nyarko E."/>
            <person name="Jarju S."/>
            <person name="Secka A."/>
            <person name="Antonio M."/>
            <person name="Oren A."/>
            <person name="Chaudhuri R.R."/>
            <person name="La Ragione R."/>
            <person name="Hildebrand F."/>
            <person name="Pallen M.J."/>
        </authorList>
    </citation>
    <scope>NUCLEOTIDE SEQUENCE</scope>
    <source>
        <strain evidence="2">ChiBcec18-1249</strain>
    </source>
</reference>